<dbReference type="NCBIfam" id="NF001033">
    <property type="entry name" value="PRK00114.1"/>
    <property type="match status" value="1"/>
</dbReference>
<keyword evidence="7" id="KW-1185">Reference proteome</keyword>
<dbReference type="GO" id="GO:0044183">
    <property type="term" value="F:protein folding chaperone"/>
    <property type="evidence" value="ECO:0007669"/>
    <property type="project" value="TreeGrafter"/>
</dbReference>
<dbReference type="InterPro" id="IPR016154">
    <property type="entry name" value="Heat_shock_Hsp33_C"/>
</dbReference>
<dbReference type="Gene3D" id="3.90.1280.10">
    <property type="entry name" value="HSP33 redox switch-like"/>
    <property type="match status" value="1"/>
</dbReference>
<dbReference type="Gene3D" id="1.10.287.480">
    <property type="entry name" value="helix hairpin bin"/>
    <property type="match status" value="1"/>
</dbReference>
<evidence type="ECO:0000313" key="6">
    <source>
        <dbReference type="EMBL" id="AXR05021.1"/>
    </source>
</evidence>
<dbReference type="Gene3D" id="3.55.30.10">
    <property type="entry name" value="Hsp33 domain"/>
    <property type="match status" value="1"/>
</dbReference>
<gene>
    <name evidence="6" type="primary">hslO</name>
    <name evidence="6" type="ORF">D0Y50_00735</name>
</gene>
<dbReference type="PANTHER" id="PTHR30111:SF1">
    <property type="entry name" value="33 KDA CHAPERONIN"/>
    <property type="match status" value="1"/>
</dbReference>
<keyword evidence="4" id="KW-0143">Chaperone</keyword>
<dbReference type="PIRSF" id="PIRSF005261">
    <property type="entry name" value="Heat_shock_Hsp33"/>
    <property type="match status" value="1"/>
</dbReference>
<evidence type="ECO:0000256" key="5">
    <source>
        <dbReference type="ARBA" id="ARBA00023284"/>
    </source>
</evidence>
<dbReference type="KEGG" id="salm:D0Y50_00735"/>
<dbReference type="GO" id="GO:0042026">
    <property type="term" value="P:protein refolding"/>
    <property type="evidence" value="ECO:0007669"/>
    <property type="project" value="TreeGrafter"/>
</dbReference>
<dbReference type="RefSeq" id="WP_117315012.1">
    <property type="nucleotide sequence ID" value="NZ_CP031769.1"/>
</dbReference>
<dbReference type="InterPro" id="IPR016153">
    <property type="entry name" value="Heat_shock_Hsp33_N"/>
</dbReference>
<dbReference type="InterPro" id="IPR023212">
    <property type="entry name" value="Hsp33_helix_hairpin_bin_dom_sf"/>
</dbReference>
<evidence type="ECO:0000256" key="4">
    <source>
        <dbReference type="ARBA" id="ARBA00023186"/>
    </source>
</evidence>
<dbReference type="SUPFAM" id="SSF118352">
    <property type="entry name" value="HSP33 redox switch-like"/>
    <property type="match status" value="1"/>
</dbReference>
<evidence type="ECO:0000256" key="3">
    <source>
        <dbReference type="ARBA" id="ARBA00023157"/>
    </source>
</evidence>
<name>A0A346NHL4_9ALTE</name>
<accession>A0A346NHL4</accession>
<keyword evidence="1" id="KW-0963">Cytoplasm</keyword>
<dbReference type="Pfam" id="PF01430">
    <property type="entry name" value="HSP33"/>
    <property type="match status" value="1"/>
</dbReference>
<keyword evidence="2" id="KW-0862">Zinc</keyword>
<reference evidence="6 7" key="1">
    <citation type="submission" date="2018-08" db="EMBL/GenBank/DDBJ databases">
        <title>Salinimonas sediminis sp. nov., a piezophilic bacterium isolated from a deep-sea sediment sample from the New Britain Trench.</title>
        <authorList>
            <person name="Cao J."/>
        </authorList>
    </citation>
    <scope>NUCLEOTIDE SEQUENCE [LARGE SCALE GENOMIC DNA]</scope>
    <source>
        <strain evidence="6 7">N102</strain>
    </source>
</reference>
<dbReference type="Proteomes" id="UP000262073">
    <property type="component" value="Chromosome"/>
</dbReference>
<sequence>MTNFDQLHRFIFNQANVRGEIARLDDSLQHIVHSYEYPVQIQQLLSEMAAATCLLAAILKFKGEIGLQIQGQGALKYAVVNATDDHTLRGVARWDEDLPSLPESFAELMEKGVLVITITPEDGERYQGMVALDKPTLAECIEGYFAQSEQLATKVILRTDLSEPERAKAAGVLLQVMPTKASNTDVAQDTGFEHLCKLTETLSSEELFSLPVEDILYRLYHQEEVEMFEPATIQFACTCSRTRSAEALRNVDKAELLQIVEEEGAVKMNCQYCHTEYRFDSIDVEAIHAGRFEDTATKTQ</sequence>
<dbReference type="InterPro" id="IPR000397">
    <property type="entry name" value="Heat_shock_Hsp33"/>
</dbReference>
<dbReference type="PANTHER" id="PTHR30111">
    <property type="entry name" value="33 KDA CHAPERONIN"/>
    <property type="match status" value="1"/>
</dbReference>
<protein>
    <submittedName>
        <fullName evidence="6">Hsp33 family molecular chaperone HslO</fullName>
    </submittedName>
</protein>
<dbReference type="GO" id="GO:0051082">
    <property type="term" value="F:unfolded protein binding"/>
    <property type="evidence" value="ECO:0007669"/>
    <property type="project" value="InterPro"/>
</dbReference>
<keyword evidence="5" id="KW-0676">Redox-active center</keyword>
<evidence type="ECO:0000256" key="2">
    <source>
        <dbReference type="ARBA" id="ARBA00022833"/>
    </source>
</evidence>
<dbReference type="EMBL" id="CP031769">
    <property type="protein sequence ID" value="AXR05021.1"/>
    <property type="molecule type" value="Genomic_DNA"/>
</dbReference>
<proteinExistence type="predicted"/>
<organism evidence="6 7">
    <name type="scientific">Salinimonas sediminis</name>
    <dbReference type="NCBI Taxonomy" id="2303538"/>
    <lineage>
        <taxon>Bacteria</taxon>
        <taxon>Pseudomonadati</taxon>
        <taxon>Pseudomonadota</taxon>
        <taxon>Gammaproteobacteria</taxon>
        <taxon>Alteromonadales</taxon>
        <taxon>Alteromonadaceae</taxon>
        <taxon>Alteromonas/Salinimonas group</taxon>
        <taxon>Salinimonas</taxon>
    </lineage>
</organism>
<dbReference type="CDD" id="cd00498">
    <property type="entry name" value="Hsp33"/>
    <property type="match status" value="1"/>
</dbReference>
<evidence type="ECO:0000313" key="7">
    <source>
        <dbReference type="Proteomes" id="UP000262073"/>
    </source>
</evidence>
<dbReference type="OrthoDB" id="9793753at2"/>
<evidence type="ECO:0000256" key="1">
    <source>
        <dbReference type="ARBA" id="ARBA00022490"/>
    </source>
</evidence>
<keyword evidence="3" id="KW-1015">Disulfide bond</keyword>
<dbReference type="SUPFAM" id="SSF64397">
    <property type="entry name" value="Hsp33 domain"/>
    <property type="match status" value="1"/>
</dbReference>
<dbReference type="GO" id="GO:0005737">
    <property type="term" value="C:cytoplasm"/>
    <property type="evidence" value="ECO:0007669"/>
    <property type="project" value="InterPro"/>
</dbReference>
<dbReference type="AlphaFoldDB" id="A0A346NHL4"/>